<reference evidence="7 8" key="1">
    <citation type="submission" date="2019-06" db="EMBL/GenBank/DDBJ databases">
        <title>Sequencing the genomes of 1000 actinobacteria strains.</title>
        <authorList>
            <person name="Klenk H.-P."/>
        </authorList>
    </citation>
    <scope>NUCLEOTIDE SEQUENCE [LARGE SCALE GENOMIC DNA]</scope>
    <source>
        <strain evidence="7 8">DSM 45679</strain>
    </source>
</reference>
<evidence type="ECO:0000256" key="6">
    <source>
        <dbReference type="SAM" id="Phobius"/>
    </source>
</evidence>
<dbReference type="RefSeq" id="WP_141995796.1">
    <property type="nucleotide sequence ID" value="NZ_VFML01000001.1"/>
</dbReference>
<dbReference type="GO" id="GO:0005886">
    <property type="term" value="C:plasma membrane"/>
    <property type="evidence" value="ECO:0007669"/>
    <property type="project" value="UniProtKB-SubCell"/>
</dbReference>
<evidence type="ECO:0000256" key="5">
    <source>
        <dbReference type="ARBA" id="ARBA00023136"/>
    </source>
</evidence>
<accession>A0A542DCX8</accession>
<dbReference type="AlphaFoldDB" id="A0A542DCX8"/>
<proteinExistence type="predicted"/>
<evidence type="ECO:0000256" key="3">
    <source>
        <dbReference type="ARBA" id="ARBA00022692"/>
    </source>
</evidence>
<sequence length="299" mass="30479">MIESLVASALLLWTPLALAATGGLLNRVGGIVNIGLEGHMLAGALTAALVSGAAGDWLAGVAAAAATGALLGLLMSLPITRLGANPIVVGLGYNIMIAGVAGYLLSKLFGVSGTLRVPGLDPLPRLDLPFLAEVPVLGVLMSGKDPLFWLAVLALPAVSMLLRHTRAGLRLRAAGAGAETARSLGLPATRIRDQSSVLAGLLAGVAGAQLCLGQVGLFHTDMVAGRGFIALAAFYFGRSRPLPTAAACLLFAFFDAGQARVQTGGGAAHLLQTLPYLVVAVVLTVTGIRESRRRTRRAG</sequence>
<feature type="transmembrane region" description="Helical" evidence="6">
    <location>
        <begin position="267"/>
        <end position="288"/>
    </location>
</feature>
<keyword evidence="4 6" id="KW-1133">Transmembrane helix</keyword>
<dbReference type="PANTHER" id="PTHR43370">
    <property type="entry name" value="SUGAR ABC TRANSPORTER INTEGRAL MEMBRANE PROTEIN-RELATED"/>
    <property type="match status" value="1"/>
</dbReference>
<dbReference type="GO" id="GO:0022857">
    <property type="term" value="F:transmembrane transporter activity"/>
    <property type="evidence" value="ECO:0007669"/>
    <property type="project" value="InterPro"/>
</dbReference>
<feature type="transmembrane region" description="Helical" evidence="6">
    <location>
        <begin position="146"/>
        <end position="162"/>
    </location>
</feature>
<dbReference type="Proteomes" id="UP000320876">
    <property type="component" value="Unassembled WGS sequence"/>
</dbReference>
<dbReference type="OrthoDB" id="9792579at2"/>
<keyword evidence="8" id="KW-1185">Reference proteome</keyword>
<comment type="subcellular location">
    <subcellularLocation>
        <location evidence="1">Cell membrane</location>
        <topology evidence="1">Multi-pass membrane protein</topology>
    </subcellularLocation>
</comment>
<dbReference type="EMBL" id="VFML01000001">
    <property type="protein sequence ID" value="TQJ00927.1"/>
    <property type="molecule type" value="Genomic_DNA"/>
</dbReference>
<dbReference type="CDD" id="cd06580">
    <property type="entry name" value="TM_PBP1_transp_TpRbsC_like"/>
    <property type="match status" value="1"/>
</dbReference>
<evidence type="ECO:0000313" key="7">
    <source>
        <dbReference type="EMBL" id="TQJ00927.1"/>
    </source>
</evidence>
<evidence type="ECO:0000313" key="8">
    <source>
        <dbReference type="Proteomes" id="UP000320876"/>
    </source>
</evidence>
<feature type="transmembrane region" description="Helical" evidence="6">
    <location>
        <begin position="57"/>
        <end position="75"/>
    </location>
</feature>
<evidence type="ECO:0000256" key="4">
    <source>
        <dbReference type="ARBA" id="ARBA00022989"/>
    </source>
</evidence>
<dbReference type="Pfam" id="PF02653">
    <property type="entry name" value="BPD_transp_2"/>
    <property type="match status" value="1"/>
</dbReference>
<keyword evidence="2" id="KW-1003">Cell membrane</keyword>
<keyword evidence="5 6" id="KW-0472">Membrane</keyword>
<feature type="transmembrane region" description="Helical" evidence="6">
    <location>
        <begin position="87"/>
        <end position="105"/>
    </location>
</feature>
<organism evidence="7 8">
    <name type="scientific">Amycolatopsis cihanbeyliensis</name>
    <dbReference type="NCBI Taxonomy" id="1128664"/>
    <lineage>
        <taxon>Bacteria</taxon>
        <taxon>Bacillati</taxon>
        <taxon>Actinomycetota</taxon>
        <taxon>Actinomycetes</taxon>
        <taxon>Pseudonocardiales</taxon>
        <taxon>Pseudonocardiaceae</taxon>
        <taxon>Amycolatopsis</taxon>
    </lineage>
</organism>
<dbReference type="PANTHER" id="PTHR43370:SF1">
    <property type="entry name" value="GUANOSINE ABC TRANSPORTER PERMEASE PROTEIN NUPQ"/>
    <property type="match status" value="1"/>
</dbReference>
<protein>
    <submittedName>
        <fullName evidence="7">Nucleoside ABC transporter membrane protein</fullName>
    </submittedName>
</protein>
<evidence type="ECO:0000256" key="1">
    <source>
        <dbReference type="ARBA" id="ARBA00004651"/>
    </source>
</evidence>
<name>A0A542DCX8_AMYCI</name>
<gene>
    <name evidence="7" type="ORF">FB471_0578</name>
</gene>
<dbReference type="InterPro" id="IPR001851">
    <property type="entry name" value="ABC_transp_permease"/>
</dbReference>
<comment type="caution">
    <text evidence="7">The sequence shown here is derived from an EMBL/GenBank/DDBJ whole genome shotgun (WGS) entry which is preliminary data.</text>
</comment>
<evidence type="ECO:0000256" key="2">
    <source>
        <dbReference type="ARBA" id="ARBA00022475"/>
    </source>
</evidence>
<keyword evidence="3 6" id="KW-0812">Transmembrane</keyword>